<sequence>MDREFNRESLQAIYRMLLEMAKGNFDFQIECTNRHDELEGLMLLLNLTVQKLKKNRNQFLWLNKDREFVKIQTACFLLDSDYRIVHFQSEMEYLKEKFENLPEGEKFSAFLTEESKNQWSKSIINLKDKKQWFLILPLNYSFQKSLQFSLHSVIAKVTCKKSEFYLVYSSQPNLEQNNLFNVPEIKSNDTISIWDQQLFQDIHSYIENHLEKPLISYYDLASLFNTNEHKIKVGFKEVYGLTPFQLHREKRIERSKILIANTDLFLTEIAEKMGFSTYPQFSKTFKIITGISPRTYKK</sequence>
<dbReference type="KEGG" id="gfl:GRFL_3120"/>
<evidence type="ECO:0000256" key="2">
    <source>
        <dbReference type="ARBA" id="ARBA00023125"/>
    </source>
</evidence>
<dbReference type="SUPFAM" id="SSF46689">
    <property type="entry name" value="Homeodomain-like"/>
    <property type="match status" value="1"/>
</dbReference>
<evidence type="ECO:0000256" key="1">
    <source>
        <dbReference type="ARBA" id="ARBA00023015"/>
    </source>
</evidence>
<keyword evidence="1" id="KW-0805">Transcription regulation</keyword>
<gene>
    <name evidence="5" type="ORF">GRFL_3120</name>
</gene>
<dbReference type="PANTHER" id="PTHR43280:SF2">
    <property type="entry name" value="HTH-TYPE TRANSCRIPTIONAL REGULATOR EXSA"/>
    <property type="match status" value="1"/>
</dbReference>
<dbReference type="GO" id="GO:0003700">
    <property type="term" value="F:DNA-binding transcription factor activity"/>
    <property type="evidence" value="ECO:0007669"/>
    <property type="project" value="InterPro"/>
</dbReference>
<dbReference type="SMART" id="SM00342">
    <property type="entry name" value="HTH_ARAC"/>
    <property type="match status" value="1"/>
</dbReference>
<proteinExistence type="predicted"/>
<dbReference type="RefSeq" id="WP_083645437.1">
    <property type="nucleotide sequence ID" value="NZ_AMRU01000016.1"/>
</dbReference>
<dbReference type="EMBL" id="CP016359">
    <property type="protein sequence ID" value="APU69844.1"/>
    <property type="molecule type" value="Genomic_DNA"/>
</dbReference>
<keyword evidence="3" id="KW-0804">Transcription</keyword>
<dbReference type="Proteomes" id="UP000186230">
    <property type="component" value="Chromosome"/>
</dbReference>
<dbReference type="InterPro" id="IPR009057">
    <property type="entry name" value="Homeodomain-like_sf"/>
</dbReference>
<dbReference type="PROSITE" id="PS01124">
    <property type="entry name" value="HTH_ARAC_FAMILY_2"/>
    <property type="match status" value="1"/>
</dbReference>
<feature type="domain" description="HTH araC/xylS-type" evidence="4">
    <location>
        <begin position="200"/>
        <end position="298"/>
    </location>
</feature>
<dbReference type="OrthoDB" id="1451418at2"/>
<evidence type="ECO:0000313" key="5">
    <source>
        <dbReference type="EMBL" id="APU69844.1"/>
    </source>
</evidence>
<dbReference type="AlphaFoldDB" id="A0A1L7I9E4"/>
<dbReference type="InterPro" id="IPR018060">
    <property type="entry name" value="HTH_AraC"/>
</dbReference>
<name>A0A1L7I9E4_9FLAO</name>
<evidence type="ECO:0000313" key="6">
    <source>
        <dbReference type="Proteomes" id="UP000186230"/>
    </source>
</evidence>
<evidence type="ECO:0000259" key="4">
    <source>
        <dbReference type="PROSITE" id="PS01124"/>
    </source>
</evidence>
<protein>
    <submittedName>
        <fullName evidence="5">Iron aquisition regulator (YbtA,AraC-like,required for transcription of FyuA/psn,Irp2)</fullName>
    </submittedName>
</protein>
<dbReference type="STRING" id="1229726.GRFL_3120"/>
<organism evidence="5 6">
    <name type="scientific">Christiangramia flava JLT2011</name>
    <dbReference type="NCBI Taxonomy" id="1229726"/>
    <lineage>
        <taxon>Bacteria</taxon>
        <taxon>Pseudomonadati</taxon>
        <taxon>Bacteroidota</taxon>
        <taxon>Flavobacteriia</taxon>
        <taxon>Flavobacteriales</taxon>
        <taxon>Flavobacteriaceae</taxon>
        <taxon>Christiangramia</taxon>
    </lineage>
</organism>
<dbReference type="GO" id="GO:0043565">
    <property type="term" value="F:sequence-specific DNA binding"/>
    <property type="evidence" value="ECO:0007669"/>
    <property type="project" value="InterPro"/>
</dbReference>
<evidence type="ECO:0000256" key="3">
    <source>
        <dbReference type="ARBA" id="ARBA00023163"/>
    </source>
</evidence>
<keyword evidence="6" id="KW-1185">Reference proteome</keyword>
<reference evidence="5 6" key="1">
    <citation type="submission" date="2016-07" db="EMBL/GenBank/DDBJ databases">
        <title>Multi-omics approach to identify versatile polysaccharide utilization systems of a marine flavobacterium Gramella flava.</title>
        <authorList>
            <person name="Tang K."/>
        </authorList>
    </citation>
    <scope>NUCLEOTIDE SEQUENCE [LARGE SCALE GENOMIC DNA]</scope>
    <source>
        <strain evidence="5 6">JLT2011</strain>
    </source>
</reference>
<dbReference type="PANTHER" id="PTHR43280">
    <property type="entry name" value="ARAC-FAMILY TRANSCRIPTIONAL REGULATOR"/>
    <property type="match status" value="1"/>
</dbReference>
<accession>A0A1L7I9E4</accession>
<dbReference type="Pfam" id="PF12833">
    <property type="entry name" value="HTH_18"/>
    <property type="match status" value="1"/>
</dbReference>
<dbReference type="Gene3D" id="1.10.10.60">
    <property type="entry name" value="Homeodomain-like"/>
    <property type="match status" value="2"/>
</dbReference>
<keyword evidence="2" id="KW-0238">DNA-binding</keyword>